<sequence>MGIVQPDFRQFTKVGYEGRLSVVSESQVHQDGFQRYLVQFTSGELSRADGVGFVFSQRLPCAKNIQRIVSIFVNQRGRICMRAFAELERASAFVKPLELGDCVEMAIDLTNQVCCFNIWECTDSGWPDLTGKPASSAELNFGARMSSLSQAGRRATAAPLALCEVLVNHADGARAAAGLARISRVPATRRRIVMSPMQMHGV</sequence>
<accession>A0A812WWQ0</accession>
<proteinExistence type="predicted"/>
<dbReference type="EMBL" id="CAJNJA010034524">
    <property type="protein sequence ID" value="CAE7694206.1"/>
    <property type="molecule type" value="Genomic_DNA"/>
</dbReference>
<organism evidence="1 2">
    <name type="scientific">Symbiodinium necroappetens</name>
    <dbReference type="NCBI Taxonomy" id="1628268"/>
    <lineage>
        <taxon>Eukaryota</taxon>
        <taxon>Sar</taxon>
        <taxon>Alveolata</taxon>
        <taxon>Dinophyceae</taxon>
        <taxon>Suessiales</taxon>
        <taxon>Symbiodiniaceae</taxon>
        <taxon>Symbiodinium</taxon>
    </lineage>
</organism>
<keyword evidence="2" id="KW-1185">Reference proteome</keyword>
<gene>
    <name evidence="1" type="ORF">SNEC2469_LOCUS20000</name>
</gene>
<evidence type="ECO:0000313" key="2">
    <source>
        <dbReference type="Proteomes" id="UP000601435"/>
    </source>
</evidence>
<dbReference type="AlphaFoldDB" id="A0A812WWQ0"/>
<protein>
    <submittedName>
        <fullName evidence="1">Uncharacterized protein</fullName>
    </submittedName>
</protein>
<dbReference type="Proteomes" id="UP000601435">
    <property type="component" value="Unassembled WGS sequence"/>
</dbReference>
<evidence type="ECO:0000313" key="1">
    <source>
        <dbReference type="EMBL" id="CAE7694206.1"/>
    </source>
</evidence>
<dbReference type="OrthoDB" id="434755at2759"/>
<reference evidence="1" key="1">
    <citation type="submission" date="2021-02" db="EMBL/GenBank/DDBJ databases">
        <authorList>
            <person name="Dougan E. K."/>
            <person name="Rhodes N."/>
            <person name="Thang M."/>
            <person name="Chan C."/>
        </authorList>
    </citation>
    <scope>NUCLEOTIDE SEQUENCE</scope>
</reference>
<name>A0A812WWQ0_9DINO</name>
<comment type="caution">
    <text evidence="1">The sequence shown here is derived from an EMBL/GenBank/DDBJ whole genome shotgun (WGS) entry which is preliminary data.</text>
</comment>